<reference evidence="2 3" key="1">
    <citation type="submission" date="2020-09" db="EMBL/GenBank/DDBJ databases">
        <title>A novel species.</title>
        <authorList>
            <person name="Gao J."/>
        </authorList>
    </citation>
    <scope>NUCLEOTIDE SEQUENCE [LARGE SCALE GENOMIC DNA]</scope>
    <source>
        <strain evidence="2 3">CRXT-Y-14</strain>
        <plasmid evidence="2 3">unnamed2</plasmid>
    </source>
</reference>
<evidence type="ECO:0000313" key="3">
    <source>
        <dbReference type="Proteomes" id="UP000516428"/>
    </source>
</evidence>
<dbReference type="AlphaFoldDB" id="A0A7H1BL07"/>
<dbReference type="EMBL" id="CP061283">
    <property type="protein sequence ID" value="QNS09412.1"/>
    <property type="molecule type" value="Genomic_DNA"/>
</dbReference>
<feature type="region of interest" description="Disordered" evidence="1">
    <location>
        <begin position="1"/>
        <end position="53"/>
    </location>
</feature>
<name>A0A7H1BL07_9ACTN</name>
<geneLocation type="plasmid" evidence="2 3">
    <name>unnamed2</name>
</geneLocation>
<accession>A0A7H1BL07</accession>
<dbReference type="KEGG" id="sxn:IAG42_37230"/>
<organism evidence="2 3">
    <name type="scientific">Streptomyces xanthii</name>
    <dbReference type="NCBI Taxonomy" id="2768069"/>
    <lineage>
        <taxon>Bacteria</taxon>
        <taxon>Bacillati</taxon>
        <taxon>Actinomycetota</taxon>
        <taxon>Actinomycetes</taxon>
        <taxon>Kitasatosporales</taxon>
        <taxon>Streptomycetaceae</taxon>
        <taxon>Streptomyces</taxon>
    </lineage>
</organism>
<sequence>MPTSETVKKLQAEARAAYEKHNTPERAAAFRLQRGQAQTNGNAAAGAPRGPRT</sequence>
<proteinExistence type="predicted"/>
<feature type="compositionally biased region" description="Low complexity" evidence="1">
    <location>
        <begin position="35"/>
        <end position="53"/>
    </location>
</feature>
<gene>
    <name evidence="2" type="ORF">IAG42_37230</name>
</gene>
<dbReference type="Proteomes" id="UP000516428">
    <property type="component" value="Plasmid unnamed2"/>
</dbReference>
<keyword evidence="2" id="KW-0614">Plasmid</keyword>
<feature type="compositionally biased region" description="Basic and acidic residues" evidence="1">
    <location>
        <begin position="1"/>
        <end position="24"/>
    </location>
</feature>
<evidence type="ECO:0000313" key="2">
    <source>
        <dbReference type="EMBL" id="QNS09412.1"/>
    </source>
</evidence>
<keyword evidence="3" id="KW-1185">Reference proteome</keyword>
<evidence type="ECO:0000256" key="1">
    <source>
        <dbReference type="SAM" id="MobiDB-lite"/>
    </source>
</evidence>
<protein>
    <submittedName>
        <fullName evidence="2">Uncharacterized protein</fullName>
    </submittedName>
</protein>
<dbReference type="RefSeq" id="WP_188342067.1">
    <property type="nucleotide sequence ID" value="NZ_CP061283.1"/>
</dbReference>